<gene>
    <name evidence="2" type="ORF">SAMN02745673_04823</name>
</gene>
<evidence type="ECO:0000256" key="1">
    <source>
        <dbReference type="SAM" id="MobiDB-lite"/>
    </source>
</evidence>
<organism evidence="2 3">
    <name type="scientific">Marinactinospora thermotolerans DSM 45154</name>
    <dbReference type="NCBI Taxonomy" id="1122192"/>
    <lineage>
        <taxon>Bacteria</taxon>
        <taxon>Bacillati</taxon>
        <taxon>Actinomycetota</taxon>
        <taxon>Actinomycetes</taxon>
        <taxon>Streptosporangiales</taxon>
        <taxon>Nocardiopsidaceae</taxon>
        <taxon>Marinactinospora</taxon>
    </lineage>
</organism>
<evidence type="ECO:0000313" key="2">
    <source>
        <dbReference type="EMBL" id="SKA38428.1"/>
    </source>
</evidence>
<protein>
    <submittedName>
        <fullName evidence="2">Uncharacterized protein</fullName>
    </submittedName>
</protein>
<feature type="region of interest" description="Disordered" evidence="1">
    <location>
        <begin position="1"/>
        <end position="27"/>
    </location>
</feature>
<proteinExistence type="predicted"/>
<name>A0A1T4TDZ9_9ACTN</name>
<dbReference type="AlphaFoldDB" id="A0A1T4TDZ9"/>
<dbReference type="EMBL" id="FUWS01000019">
    <property type="protein sequence ID" value="SKA38428.1"/>
    <property type="molecule type" value="Genomic_DNA"/>
</dbReference>
<accession>A0A1T4TDZ9</accession>
<sequence>MAGATVTAMTAGGPQERPSPDGPERFDPDHWRVAAHIEWQKQGTWLVMWGAYTRRYWAFARWPVPEGGAVVSAADPDTLYGEMRDVERRHGFLRWRYGRGRGSGTGR</sequence>
<reference evidence="2 3" key="1">
    <citation type="submission" date="2017-02" db="EMBL/GenBank/DDBJ databases">
        <authorList>
            <person name="Peterson S.W."/>
        </authorList>
    </citation>
    <scope>NUCLEOTIDE SEQUENCE [LARGE SCALE GENOMIC DNA]</scope>
    <source>
        <strain evidence="2 3">DSM 45154</strain>
    </source>
</reference>
<feature type="compositionally biased region" description="Low complexity" evidence="1">
    <location>
        <begin position="1"/>
        <end position="13"/>
    </location>
</feature>
<evidence type="ECO:0000313" key="3">
    <source>
        <dbReference type="Proteomes" id="UP000190637"/>
    </source>
</evidence>
<dbReference type="Proteomes" id="UP000190637">
    <property type="component" value="Unassembled WGS sequence"/>
</dbReference>
<feature type="compositionally biased region" description="Basic and acidic residues" evidence="1">
    <location>
        <begin position="18"/>
        <end position="27"/>
    </location>
</feature>
<keyword evidence="3" id="KW-1185">Reference proteome</keyword>
<dbReference type="STRING" id="1122192.SAMN02745673_04823"/>